<evidence type="ECO:0000313" key="4">
    <source>
        <dbReference type="Proteomes" id="UP000439903"/>
    </source>
</evidence>
<organism evidence="3 4">
    <name type="scientific">Gigaspora margarita</name>
    <dbReference type="NCBI Taxonomy" id="4874"/>
    <lineage>
        <taxon>Eukaryota</taxon>
        <taxon>Fungi</taxon>
        <taxon>Fungi incertae sedis</taxon>
        <taxon>Mucoromycota</taxon>
        <taxon>Glomeromycotina</taxon>
        <taxon>Glomeromycetes</taxon>
        <taxon>Diversisporales</taxon>
        <taxon>Gigasporaceae</taxon>
        <taxon>Gigaspora</taxon>
    </lineage>
</organism>
<gene>
    <name evidence="3" type="ORF">F8M41_021604</name>
</gene>
<dbReference type="Proteomes" id="UP000439903">
    <property type="component" value="Unassembled WGS sequence"/>
</dbReference>
<keyword evidence="1" id="KW-0472">Membrane</keyword>
<keyword evidence="2" id="KW-0732">Signal</keyword>
<accession>A0A8H4AGH2</accession>
<comment type="caution">
    <text evidence="3">The sequence shown here is derived from an EMBL/GenBank/DDBJ whole genome shotgun (WGS) entry which is preliminary data.</text>
</comment>
<proteinExistence type="predicted"/>
<keyword evidence="1" id="KW-0812">Transmembrane</keyword>
<evidence type="ECO:0000256" key="1">
    <source>
        <dbReference type="SAM" id="Phobius"/>
    </source>
</evidence>
<evidence type="ECO:0000313" key="3">
    <source>
        <dbReference type="EMBL" id="KAF0492583.1"/>
    </source>
</evidence>
<keyword evidence="4" id="KW-1185">Reference proteome</keyword>
<feature type="signal peptide" evidence="2">
    <location>
        <begin position="1"/>
        <end position="23"/>
    </location>
</feature>
<reference evidence="3 4" key="1">
    <citation type="journal article" date="2019" name="Environ. Microbiol.">
        <title>At the nexus of three kingdoms: the genome of the mycorrhizal fungus Gigaspora margarita provides insights into plant, endobacterial and fungal interactions.</title>
        <authorList>
            <person name="Venice F."/>
            <person name="Ghignone S."/>
            <person name="Salvioli di Fossalunga A."/>
            <person name="Amselem J."/>
            <person name="Novero M."/>
            <person name="Xianan X."/>
            <person name="Sedzielewska Toro K."/>
            <person name="Morin E."/>
            <person name="Lipzen A."/>
            <person name="Grigoriev I.V."/>
            <person name="Henrissat B."/>
            <person name="Martin F.M."/>
            <person name="Bonfante P."/>
        </authorList>
    </citation>
    <scope>NUCLEOTIDE SEQUENCE [LARGE SCALE GENOMIC DNA]</scope>
    <source>
        <strain evidence="3 4">BEG34</strain>
    </source>
</reference>
<dbReference type="AlphaFoldDB" id="A0A8H4AGH2"/>
<sequence>MGLPHKSPHVIILLFTIFSIAQIYPRQTPTPTKSYATGMATTSPPLTSEIPITLKETTFSIPISPTETPSQSTPISSCQVKITNPHTGDTFRPGDNIDVSWKLVGKEFLVDGIVPPHQVNAILFSNLTRGEEWKWDYRQNLYHETNTTNSSFRYSVQIILSQNIRNLSLFFLDIELTFPMNSLGIIWDVIGPITILPIPETSKNVSDQDKDIHGEDIFTSWNKDNDNTKQNFNNNSKQKSNKNKTSIANMLYNVTGWICITFSVVFSILFINL</sequence>
<feature type="chain" id="PRO_5034661610" evidence="2">
    <location>
        <begin position="24"/>
        <end position="273"/>
    </location>
</feature>
<keyword evidence="1" id="KW-1133">Transmembrane helix</keyword>
<feature type="transmembrane region" description="Helical" evidence="1">
    <location>
        <begin position="250"/>
        <end position="271"/>
    </location>
</feature>
<evidence type="ECO:0000256" key="2">
    <source>
        <dbReference type="SAM" id="SignalP"/>
    </source>
</evidence>
<dbReference type="OrthoDB" id="2384769at2759"/>
<protein>
    <submittedName>
        <fullName evidence="3">Uncharacterized protein</fullName>
    </submittedName>
</protein>
<dbReference type="EMBL" id="WTPW01000639">
    <property type="protein sequence ID" value="KAF0492583.1"/>
    <property type="molecule type" value="Genomic_DNA"/>
</dbReference>
<name>A0A8H4AGH2_GIGMA</name>